<feature type="compositionally biased region" description="Basic and acidic residues" evidence="1">
    <location>
        <begin position="38"/>
        <end position="53"/>
    </location>
</feature>
<name>A0A5K1K3J7_9APHY</name>
<organism evidence="2">
    <name type="scientific">Ganoderma boninense</name>
    <dbReference type="NCBI Taxonomy" id="34458"/>
    <lineage>
        <taxon>Eukaryota</taxon>
        <taxon>Fungi</taxon>
        <taxon>Dikarya</taxon>
        <taxon>Basidiomycota</taxon>
        <taxon>Agaricomycotina</taxon>
        <taxon>Agaricomycetes</taxon>
        <taxon>Polyporales</taxon>
        <taxon>Polyporaceae</taxon>
        <taxon>Ganoderma</taxon>
    </lineage>
</organism>
<dbReference type="AlphaFoldDB" id="A0A5K1K3J7"/>
<sequence length="112" mass="12966">MPNPLPLHEKPELLAGGLMDAHHILDPKENTHIHMRYKEERKEERKAEEAERHKTVRNPLEPALKHGHKPSRGAQVDAQLQREDEEELLAKGPYNGTSHNVKHKHEHVHDES</sequence>
<dbReference type="EMBL" id="LR728507">
    <property type="protein sequence ID" value="VWP00468.1"/>
    <property type="molecule type" value="Genomic_DNA"/>
</dbReference>
<evidence type="ECO:0000313" key="2">
    <source>
        <dbReference type="EMBL" id="VWP00468.1"/>
    </source>
</evidence>
<proteinExistence type="predicted"/>
<gene>
    <name evidence="2" type="primary">G4MS58</name>
</gene>
<dbReference type="PANTHER" id="PTHR39475:SF1">
    <property type="entry name" value="CONIDIATION-SPECIFIC PROTEIN 6"/>
    <property type="match status" value="1"/>
</dbReference>
<accession>A0A5K1K3J7</accession>
<reference evidence="2" key="1">
    <citation type="submission" date="2019-10" db="EMBL/GenBank/DDBJ databases">
        <authorList>
            <person name="Nor Muhammad N."/>
        </authorList>
    </citation>
    <scope>NUCLEOTIDE SEQUENCE</scope>
</reference>
<protein>
    <submittedName>
        <fullName evidence="2">Alcohol dehydrogenase 1</fullName>
    </submittedName>
</protein>
<feature type="region of interest" description="Disordered" evidence="1">
    <location>
        <begin position="38"/>
        <end position="112"/>
    </location>
</feature>
<dbReference type="PANTHER" id="PTHR39475">
    <property type="entry name" value="CONIDIATION-SPECIFIC PROTEIN 6"/>
    <property type="match status" value="1"/>
</dbReference>
<evidence type="ECO:0000256" key="1">
    <source>
        <dbReference type="SAM" id="MobiDB-lite"/>
    </source>
</evidence>